<organism evidence="3 4">
    <name type="scientific">Thermoflavimicrobium daqui</name>
    <dbReference type="NCBI Taxonomy" id="2137476"/>
    <lineage>
        <taxon>Bacteria</taxon>
        <taxon>Bacillati</taxon>
        <taxon>Bacillota</taxon>
        <taxon>Bacilli</taxon>
        <taxon>Bacillales</taxon>
        <taxon>Thermoactinomycetaceae</taxon>
        <taxon>Thermoflavimicrobium</taxon>
    </lineage>
</organism>
<comment type="caution">
    <text evidence="3">The sequence shown here is derived from an EMBL/GenBank/DDBJ whole genome shotgun (WGS) entry which is preliminary data.</text>
</comment>
<accession>A0A364K910</accession>
<gene>
    <name evidence="3" type="ORF">DL897_01660</name>
</gene>
<feature type="signal peptide" evidence="2">
    <location>
        <begin position="1"/>
        <end position="19"/>
    </location>
</feature>
<evidence type="ECO:0000313" key="3">
    <source>
        <dbReference type="EMBL" id="RAL26786.1"/>
    </source>
</evidence>
<sequence>MKKKLVVLSTFALSMLLFSGCGLLLPGGKNQPQEQNTQGDYQQQNENNNNNSVNQNNDTTNNNSQTVGVAAKQQGEEIGFRADKYGPTNSSHPPSSTPGIRVHTKDKHAGSIESYIKYSWDREDYIEVQVGNEDLKGKKLDVIRVEKKGPDLINIVVKPSDPSFSTPEDKDLPARGYFRVDKGKIDPNKVKFSVTTEDGKALKLQ</sequence>
<evidence type="ECO:0000256" key="1">
    <source>
        <dbReference type="SAM" id="MobiDB-lite"/>
    </source>
</evidence>
<reference evidence="3 4" key="1">
    <citation type="submission" date="2018-06" db="EMBL/GenBank/DDBJ databases">
        <title>Thermoflavimicrobium daqus sp. nov., a thermophilic microbe isolated from Moutai-flavour Daqu.</title>
        <authorList>
            <person name="Wang X."/>
            <person name="Zhou H."/>
        </authorList>
    </citation>
    <scope>NUCLEOTIDE SEQUENCE [LARGE SCALE GENOMIC DNA]</scope>
    <source>
        <strain evidence="3 4">FBKL4.011</strain>
    </source>
</reference>
<evidence type="ECO:0000256" key="2">
    <source>
        <dbReference type="SAM" id="SignalP"/>
    </source>
</evidence>
<dbReference type="AlphaFoldDB" id="A0A364K910"/>
<feature type="chain" id="PRO_5039612402" description="Lipoprotein" evidence="2">
    <location>
        <begin position="20"/>
        <end position="205"/>
    </location>
</feature>
<feature type="region of interest" description="Disordered" evidence="1">
    <location>
        <begin position="29"/>
        <end position="64"/>
    </location>
</feature>
<reference evidence="3 4" key="2">
    <citation type="submission" date="2018-06" db="EMBL/GenBank/DDBJ databases">
        <authorList>
            <person name="Zhirakovskaya E."/>
        </authorList>
    </citation>
    <scope>NUCLEOTIDE SEQUENCE [LARGE SCALE GENOMIC DNA]</scope>
    <source>
        <strain evidence="3 4">FBKL4.011</strain>
    </source>
</reference>
<proteinExistence type="predicted"/>
<keyword evidence="4" id="KW-1185">Reference proteome</keyword>
<evidence type="ECO:0000313" key="4">
    <source>
        <dbReference type="Proteomes" id="UP000251213"/>
    </source>
</evidence>
<keyword evidence="2" id="KW-0732">Signal</keyword>
<dbReference type="EMBL" id="QJKK01000001">
    <property type="protein sequence ID" value="RAL26786.1"/>
    <property type="molecule type" value="Genomic_DNA"/>
</dbReference>
<dbReference type="RefSeq" id="WP_113657391.1">
    <property type="nucleotide sequence ID" value="NZ_KZ845663.1"/>
</dbReference>
<feature type="region of interest" description="Disordered" evidence="1">
    <location>
        <begin position="81"/>
        <end position="106"/>
    </location>
</feature>
<feature type="compositionally biased region" description="Low complexity" evidence="1">
    <location>
        <begin position="42"/>
        <end position="64"/>
    </location>
</feature>
<protein>
    <recommendedName>
        <fullName evidence="5">Lipoprotein</fullName>
    </recommendedName>
</protein>
<name>A0A364K910_9BACL</name>
<evidence type="ECO:0008006" key="5">
    <source>
        <dbReference type="Google" id="ProtNLM"/>
    </source>
</evidence>
<feature type="compositionally biased region" description="Low complexity" evidence="1">
    <location>
        <begin position="87"/>
        <end position="98"/>
    </location>
</feature>
<feature type="compositionally biased region" description="Polar residues" evidence="1">
    <location>
        <begin position="30"/>
        <end position="41"/>
    </location>
</feature>
<dbReference type="PROSITE" id="PS51257">
    <property type="entry name" value="PROKAR_LIPOPROTEIN"/>
    <property type="match status" value="1"/>
</dbReference>
<dbReference type="Proteomes" id="UP000251213">
    <property type="component" value="Unassembled WGS sequence"/>
</dbReference>